<sequence length="59" mass="6622">MVLNQLTISDKGCDDDNVLLSVLPKLGIEDSLTHILAWQIPGSERHDELDYLVSNEDNE</sequence>
<dbReference type="AlphaFoldDB" id="A0A3Q7J3J5"/>
<protein>
    <submittedName>
        <fullName evidence="1">Uncharacterized protein</fullName>
    </submittedName>
</protein>
<dbReference type="EnsemblPlants" id="Solyc12g010237.1.1">
    <property type="protein sequence ID" value="Solyc12g010237.1.1"/>
    <property type="gene ID" value="Solyc12g010237.1"/>
</dbReference>
<proteinExistence type="predicted"/>
<dbReference type="Gramene" id="Solyc12g010237.1.1">
    <property type="protein sequence ID" value="Solyc12g010237.1.1"/>
    <property type="gene ID" value="Solyc12g010237.1"/>
</dbReference>
<reference evidence="1" key="2">
    <citation type="submission" date="2019-01" db="UniProtKB">
        <authorList>
            <consortium name="EnsemblPlants"/>
        </authorList>
    </citation>
    <scope>IDENTIFICATION</scope>
    <source>
        <strain evidence="1">cv. Heinz 1706</strain>
    </source>
</reference>
<dbReference type="Proteomes" id="UP000004994">
    <property type="component" value="Chromosome 12"/>
</dbReference>
<organism evidence="1">
    <name type="scientific">Solanum lycopersicum</name>
    <name type="common">Tomato</name>
    <name type="synonym">Lycopersicon esculentum</name>
    <dbReference type="NCBI Taxonomy" id="4081"/>
    <lineage>
        <taxon>Eukaryota</taxon>
        <taxon>Viridiplantae</taxon>
        <taxon>Streptophyta</taxon>
        <taxon>Embryophyta</taxon>
        <taxon>Tracheophyta</taxon>
        <taxon>Spermatophyta</taxon>
        <taxon>Magnoliopsida</taxon>
        <taxon>eudicotyledons</taxon>
        <taxon>Gunneridae</taxon>
        <taxon>Pentapetalae</taxon>
        <taxon>asterids</taxon>
        <taxon>lamiids</taxon>
        <taxon>Solanales</taxon>
        <taxon>Solanaceae</taxon>
        <taxon>Solanoideae</taxon>
        <taxon>Solaneae</taxon>
        <taxon>Solanum</taxon>
        <taxon>Solanum subgen. Lycopersicon</taxon>
    </lineage>
</organism>
<accession>A0A3Q7J3J5</accession>
<dbReference type="InParanoid" id="A0A3Q7J3J5"/>
<evidence type="ECO:0000313" key="2">
    <source>
        <dbReference type="Proteomes" id="UP000004994"/>
    </source>
</evidence>
<keyword evidence="2" id="KW-1185">Reference proteome</keyword>
<name>A0A3Q7J3J5_SOLLC</name>
<reference evidence="1" key="1">
    <citation type="journal article" date="2012" name="Nature">
        <title>The tomato genome sequence provides insights into fleshy fruit evolution.</title>
        <authorList>
            <consortium name="Tomato Genome Consortium"/>
        </authorList>
    </citation>
    <scope>NUCLEOTIDE SEQUENCE [LARGE SCALE GENOMIC DNA]</scope>
    <source>
        <strain evidence="1">cv. Heinz 1706</strain>
    </source>
</reference>
<evidence type="ECO:0000313" key="1">
    <source>
        <dbReference type="EnsemblPlants" id="Solyc12g010237.1.1"/>
    </source>
</evidence>